<organism evidence="1">
    <name type="scientific">uncultured Caudovirales phage</name>
    <dbReference type="NCBI Taxonomy" id="2100421"/>
    <lineage>
        <taxon>Viruses</taxon>
        <taxon>Duplodnaviria</taxon>
        <taxon>Heunggongvirae</taxon>
        <taxon>Uroviricota</taxon>
        <taxon>Caudoviricetes</taxon>
        <taxon>Peduoviridae</taxon>
        <taxon>Maltschvirus</taxon>
        <taxon>Maltschvirus maltsch</taxon>
    </lineage>
</organism>
<dbReference type="EMBL" id="LR796357">
    <property type="protein sequence ID" value="CAB4139353.1"/>
    <property type="molecule type" value="Genomic_DNA"/>
</dbReference>
<accession>A0A6J5M1H9</accession>
<gene>
    <name evidence="1" type="ORF">UFOVP349_31</name>
</gene>
<name>A0A6J5M1H9_9CAUD</name>
<sequence>MSLPLPKDFHVERPNQCANSACGRKIGSEKAFCPACWGRLSKGVRERITTCHATRNKAGLLSNIRRALTEIRTADAAKTQVKGGIR</sequence>
<protein>
    <submittedName>
        <fullName evidence="1">Uncharacterized protein</fullName>
    </submittedName>
</protein>
<proteinExistence type="predicted"/>
<reference evidence="1" key="1">
    <citation type="submission" date="2020-04" db="EMBL/GenBank/DDBJ databases">
        <authorList>
            <person name="Chiriac C."/>
            <person name="Salcher M."/>
            <person name="Ghai R."/>
            <person name="Kavagutti S V."/>
        </authorList>
    </citation>
    <scope>NUCLEOTIDE SEQUENCE</scope>
</reference>
<evidence type="ECO:0000313" key="1">
    <source>
        <dbReference type="EMBL" id="CAB4139353.1"/>
    </source>
</evidence>